<proteinExistence type="inferred from homology"/>
<feature type="signal peptide" evidence="4">
    <location>
        <begin position="1"/>
        <end position="20"/>
    </location>
</feature>
<gene>
    <name evidence="6" type="ORF">J3U88_14495</name>
</gene>
<reference evidence="6" key="1">
    <citation type="submission" date="2021-03" db="EMBL/GenBank/DDBJ databases">
        <authorList>
            <person name="Wang G."/>
        </authorList>
    </citation>
    <scope>NUCLEOTIDE SEQUENCE</scope>
    <source>
        <strain evidence="6">KCTC 12899</strain>
    </source>
</reference>
<evidence type="ECO:0000313" key="7">
    <source>
        <dbReference type="Proteomes" id="UP000664417"/>
    </source>
</evidence>
<evidence type="ECO:0000256" key="3">
    <source>
        <dbReference type="ARBA" id="ARBA00022801"/>
    </source>
</evidence>
<keyword evidence="2" id="KW-0645">Protease</keyword>
<name>A0A8J7Q7D5_9BACT</name>
<evidence type="ECO:0000256" key="4">
    <source>
        <dbReference type="SAM" id="SignalP"/>
    </source>
</evidence>
<dbReference type="PROSITE" id="PS50106">
    <property type="entry name" value="PDZ"/>
    <property type="match status" value="1"/>
</dbReference>
<accession>A0A8J7Q7D5</accession>
<dbReference type="SMART" id="SM00228">
    <property type="entry name" value="PDZ"/>
    <property type="match status" value="2"/>
</dbReference>
<dbReference type="AlphaFoldDB" id="A0A8J7Q7D5"/>
<dbReference type="InterPro" id="IPR009003">
    <property type="entry name" value="Peptidase_S1_PA"/>
</dbReference>
<dbReference type="GO" id="GO:0006508">
    <property type="term" value="P:proteolysis"/>
    <property type="evidence" value="ECO:0007669"/>
    <property type="project" value="UniProtKB-KW"/>
</dbReference>
<dbReference type="Proteomes" id="UP000664417">
    <property type="component" value="Unassembled WGS sequence"/>
</dbReference>
<keyword evidence="7" id="KW-1185">Reference proteome</keyword>
<dbReference type="PRINTS" id="PR00834">
    <property type="entry name" value="PROTEASES2C"/>
</dbReference>
<dbReference type="RefSeq" id="WP_207859586.1">
    <property type="nucleotide sequence ID" value="NZ_JAFREP010000013.1"/>
</dbReference>
<evidence type="ECO:0000259" key="5">
    <source>
        <dbReference type="PROSITE" id="PS50106"/>
    </source>
</evidence>
<evidence type="ECO:0000256" key="1">
    <source>
        <dbReference type="ARBA" id="ARBA00010541"/>
    </source>
</evidence>
<evidence type="ECO:0000313" key="6">
    <source>
        <dbReference type="EMBL" id="MBO1319681.1"/>
    </source>
</evidence>
<dbReference type="InterPro" id="IPR036034">
    <property type="entry name" value="PDZ_sf"/>
</dbReference>
<evidence type="ECO:0000256" key="2">
    <source>
        <dbReference type="ARBA" id="ARBA00022670"/>
    </source>
</evidence>
<keyword evidence="4" id="KW-0732">Signal</keyword>
<dbReference type="Pfam" id="PF13365">
    <property type="entry name" value="Trypsin_2"/>
    <property type="match status" value="1"/>
</dbReference>
<dbReference type="SUPFAM" id="SSF50156">
    <property type="entry name" value="PDZ domain-like"/>
    <property type="match status" value="2"/>
</dbReference>
<dbReference type="PANTHER" id="PTHR22939:SF129">
    <property type="entry name" value="SERINE PROTEASE HTRA2, MITOCHONDRIAL"/>
    <property type="match status" value="1"/>
</dbReference>
<organism evidence="6 7">
    <name type="scientific">Acanthopleuribacter pedis</name>
    <dbReference type="NCBI Taxonomy" id="442870"/>
    <lineage>
        <taxon>Bacteria</taxon>
        <taxon>Pseudomonadati</taxon>
        <taxon>Acidobacteriota</taxon>
        <taxon>Holophagae</taxon>
        <taxon>Acanthopleuribacterales</taxon>
        <taxon>Acanthopleuribacteraceae</taxon>
        <taxon>Acanthopleuribacter</taxon>
    </lineage>
</organism>
<dbReference type="Gene3D" id="2.40.10.120">
    <property type="match status" value="1"/>
</dbReference>
<dbReference type="InterPro" id="IPR001940">
    <property type="entry name" value="Peptidase_S1C"/>
</dbReference>
<dbReference type="InterPro" id="IPR001478">
    <property type="entry name" value="PDZ"/>
</dbReference>
<dbReference type="Pfam" id="PF13180">
    <property type="entry name" value="PDZ_2"/>
    <property type="match status" value="1"/>
</dbReference>
<dbReference type="Gene3D" id="2.30.42.10">
    <property type="match status" value="2"/>
</dbReference>
<protein>
    <submittedName>
        <fullName evidence="6">Trypsin-like peptidase domain-containing protein</fullName>
    </submittedName>
</protein>
<sequence>MKKSLILLCLLTTGFFPVSAQRLEGYADLVEKVRPAVVQIQSRVEQSRSRPFNPFFYQQQPRRRGGGSGTGFLISENGLVVTNRHVVNDADRLTVTLHDGREMEAELVGKDDGMDIALLKIEARNLQPLTLGTSHNLRLGDTVLALGYPLHLGFSVTSGIVSGIGRNMNVGQFDLATYIQTDADITFGNSGGPLVNNAGEVIGINTMIVSQGETYGFAIPSDLVRHSIDQLRRHGEVRRGALGVTLASLDAEAREYYGVPGGALIQTVAPGFPAEKAGIQKDDVILAVGKQDVLNHRDLMAAIGQHPPGAKVNLKVLSRGRTQEKTVVLGDRRSLTDPNFRNRATEPTEPVQEEPANLLESLGMSVRPLSEQARTELALERNVAGVLIDEVDEDSLAFNKNIVPGTILTHIDRKQVENPKDAEQILKRIGSGKLVPVRVLQVNRGVGNGDVSHVERTVFLRKR</sequence>
<keyword evidence="3" id="KW-0378">Hydrolase</keyword>
<dbReference type="EMBL" id="JAFREP010000013">
    <property type="protein sequence ID" value="MBO1319681.1"/>
    <property type="molecule type" value="Genomic_DNA"/>
</dbReference>
<dbReference type="GO" id="GO:0004252">
    <property type="term" value="F:serine-type endopeptidase activity"/>
    <property type="evidence" value="ECO:0007669"/>
    <property type="project" value="InterPro"/>
</dbReference>
<comment type="similarity">
    <text evidence="1">Belongs to the peptidase S1C family.</text>
</comment>
<feature type="chain" id="PRO_5035303580" evidence="4">
    <location>
        <begin position="21"/>
        <end position="463"/>
    </location>
</feature>
<feature type="domain" description="PDZ" evidence="5">
    <location>
        <begin position="239"/>
        <end position="303"/>
    </location>
</feature>
<dbReference type="PANTHER" id="PTHR22939">
    <property type="entry name" value="SERINE PROTEASE FAMILY S1C HTRA-RELATED"/>
    <property type="match status" value="1"/>
</dbReference>
<comment type="caution">
    <text evidence="6">The sequence shown here is derived from an EMBL/GenBank/DDBJ whole genome shotgun (WGS) entry which is preliminary data.</text>
</comment>
<dbReference type="SUPFAM" id="SSF50494">
    <property type="entry name" value="Trypsin-like serine proteases"/>
    <property type="match status" value="1"/>
</dbReference>